<dbReference type="GO" id="GO:0003958">
    <property type="term" value="F:NADPH-hemoprotein reductase activity"/>
    <property type="evidence" value="ECO:0007669"/>
    <property type="project" value="UniProtKB-EC"/>
</dbReference>
<dbReference type="Gene3D" id="3.40.50.80">
    <property type="entry name" value="Nucleotide-binding domain of ferredoxin-NADP reductase (FNR) module"/>
    <property type="match status" value="1"/>
</dbReference>
<evidence type="ECO:0000313" key="20">
    <source>
        <dbReference type="Proteomes" id="UP001306508"/>
    </source>
</evidence>
<evidence type="ECO:0000256" key="5">
    <source>
        <dbReference type="ARBA" id="ARBA00022692"/>
    </source>
</evidence>
<dbReference type="GO" id="GO:0005789">
    <property type="term" value="C:endoplasmic reticulum membrane"/>
    <property type="evidence" value="ECO:0007669"/>
    <property type="project" value="UniProtKB-SubCell"/>
</dbReference>
<dbReference type="PIRSF" id="PIRSF000208">
    <property type="entry name" value="P450R"/>
    <property type="match status" value="1"/>
</dbReference>
<evidence type="ECO:0000256" key="16">
    <source>
        <dbReference type="PIRNR" id="PIRNR000208"/>
    </source>
</evidence>
<evidence type="ECO:0000256" key="11">
    <source>
        <dbReference type="ARBA" id="ARBA00023002"/>
    </source>
</evidence>
<dbReference type="InterPro" id="IPR001094">
    <property type="entry name" value="Flavdoxin-like"/>
</dbReference>
<dbReference type="PRINTS" id="PR00369">
    <property type="entry name" value="FLAVODOXIN"/>
</dbReference>
<evidence type="ECO:0000256" key="1">
    <source>
        <dbReference type="ARBA" id="ARBA00001917"/>
    </source>
</evidence>
<dbReference type="GO" id="GO:0005829">
    <property type="term" value="C:cytosol"/>
    <property type="evidence" value="ECO:0007669"/>
    <property type="project" value="TreeGrafter"/>
</dbReference>
<dbReference type="SUPFAM" id="SSF52218">
    <property type="entry name" value="Flavoproteins"/>
    <property type="match status" value="1"/>
</dbReference>
<keyword evidence="4" id="KW-0288">FMN</keyword>
<evidence type="ECO:0000259" key="17">
    <source>
        <dbReference type="PROSITE" id="PS50902"/>
    </source>
</evidence>
<dbReference type="PROSITE" id="PS50902">
    <property type="entry name" value="FLAVODOXIN_LIKE"/>
    <property type="match status" value="1"/>
</dbReference>
<dbReference type="EC" id="1.6.2.4" evidence="16"/>
<evidence type="ECO:0000256" key="7">
    <source>
        <dbReference type="ARBA" id="ARBA00022827"/>
    </source>
</evidence>
<evidence type="ECO:0000259" key="18">
    <source>
        <dbReference type="PROSITE" id="PS51384"/>
    </source>
</evidence>
<keyword evidence="9" id="KW-0443">Lipid metabolism</keyword>
<evidence type="ECO:0000256" key="8">
    <source>
        <dbReference type="ARBA" id="ARBA00022857"/>
    </source>
</evidence>
<comment type="subcellular location">
    <subcellularLocation>
        <location evidence="16">Endoplasmic reticulum membrane</location>
    </subcellularLocation>
</comment>
<dbReference type="Proteomes" id="UP001306508">
    <property type="component" value="Unassembled WGS sequence"/>
</dbReference>
<reference evidence="20" key="1">
    <citation type="submission" date="2023-07" db="EMBL/GenBank/DDBJ databases">
        <title>A draft genome of Kazachstania heterogenica Y-27499.</title>
        <authorList>
            <person name="Donic C."/>
            <person name="Kralova J.S."/>
            <person name="Fidel L."/>
            <person name="Ben-Dor S."/>
            <person name="Jung S."/>
        </authorList>
    </citation>
    <scope>NUCLEOTIDE SEQUENCE [LARGE SCALE GENOMIC DNA]</scope>
    <source>
        <strain evidence="20">Y27499</strain>
    </source>
</reference>
<dbReference type="InterPro" id="IPR017938">
    <property type="entry name" value="Riboflavin_synthase-like_b-brl"/>
</dbReference>
<dbReference type="InterPro" id="IPR001433">
    <property type="entry name" value="OxRdtase_FAD/NAD-bd"/>
</dbReference>
<evidence type="ECO:0000256" key="3">
    <source>
        <dbReference type="ARBA" id="ARBA00022630"/>
    </source>
</evidence>
<keyword evidence="7" id="KW-0274">FAD</keyword>
<comment type="cofactor">
    <cofactor evidence="2">
        <name>FAD</name>
        <dbReference type="ChEBI" id="CHEBI:57692"/>
    </cofactor>
</comment>
<dbReference type="InterPro" id="IPR017927">
    <property type="entry name" value="FAD-bd_FR_type"/>
</dbReference>
<dbReference type="SUPFAM" id="SSF52343">
    <property type="entry name" value="Ferredoxin reductase-like, C-terminal NADP-linked domain"/>
    <property type="match status" value="1"/>
</dbReference>
<organism evidence="19 20">
    <name type="scientific">Arxiozyma heterogenica</name>
    <dbReference type="NCBI Taxonomy" id="278026"/>
    <lineage>
        <taxon>Eukaryota</taxon>
        <taxon>Fungi</taxon>
        <taxon>Dikarya</taxon>
        <taxon>Ascomycota</taxon>
        <taxon>Saccharomycotina</taxon>
        <taxon>Saccharomycetes</taxon>
        <taxon>Saccharomycetales</taxon>
        <taxon>Saccharomycetaceae</taxon>
        <taxon>Arxiozyma</taxon>
    </lineage>
</organism>
<dbReference type="Pfam" id="PF00258">
    <property type="entry name" value="Flavodoxin_1"/>
    <property type="match status" value="1"/>
</dbReference>
<keyword evidence="20" id="KW-1185">Reference proteome</keyword>
<gene>
    <name evidence="19" type="ORF">RI543_001237</name>
</gene>
<dbReference type="FunFam" id="3.40.50.360:FF:000036">
    <property type="entry name" value="NADPH--cytochrome P450 reductase"/>
    <property type="match status" value="1"/>
</dbReference>
<dbReference type="InterPro" id="IPR023173">
    <property type="entry name" value="NADPH_Cyt_P450_Rdtase_alpha"/>
</dbReference>
<evidence type="ECO:0000313" key="19">
    <source>
        <dbReference type="EMBL" id="KAK5781395.1"/>
    </source>
</evidence>
<comment type="function">
    <text evidence="16">This enzyme is required for electron transfer from NADP to cytochrome P450.</text>
</comment>
<dbReference type="InterPro" id="IPR008254">
    <property type="entry name" value="Flavodoxin/NO_synth"/>
</dbReference>
<evidence type="ECO:0000256" key="9">
    <source>
        <dbReference type="ARBA" id="ARBA00022955"/>
    </source>
</evidence>
<comment type="caution">
    <text evidence="19">The sequence shown here is derived from an EMBL/GenBank/DDBJ whole genome shotgun (WGS) entry which is preliminary data.</text>
</comment>
<evidence type="ECO:0000256" key="13">
    <source>
        <dbReference type="ARBA" id="ARBA00023136"/>
    </source>
</evidence>
<dbReference type="PRINTS" id="PR00371">
    <property type="entry name" value="FPNCR"/>
</dbReference>
<keyword evidence="3" id="KW-0285">Flavoprotein</keyword>
<evidence type="ECO:0000256" key="12">
    <source>
        <dbReference type="ARBA" id="ARBA00023011"/>
    </source>
</evidence>
<keyword evidence="8 16" id="KW-0521">NADP</keyword>
<keyword evidence="15" id="KW-0753">Steroid metabolism</keyword>
<evidence type="ECO:0000256" key="4">
    <source>
        <dbReference type="ARBA" id="ARBA00022643"/>
    </source>
</evidence>
<keyword evidence="13 16" id="KW-0472">Membrane</keyword>
<accession>A0AAN8A9I8</accession>
<feature type="domain" description="FAD-binding FR-type" evidence="18">
    <location>
        <begin position="253"/>
        <end position="498"/>
    </location>
</feature>
<dbReference type="InterPro" id="IPR039261">
    <property type="entry name" value="FNR_nucleotide-bd"/>
</dbReference>
<dbReference type="InterPro" id="IPR001709">
    <property type="entry name" value="Flavoprot_Pyr_Nucl_cyt_Rdtase"/>
</dbReference>
<keyword evidence="12" id="KW-0756">Sterol biosynthesis</keyword>
<keyword evidence="10" id="KW-1133">Transmembrane helix</keyword>
<dbReference type="GO" id="GO:0050660">
    <property type="term" value="F:flavin adenine dinucleotide binding"/>
    <property type="evidence" value="ECO:0007669"/>
    <property type="project" value="TreeGrafter"/>
</dbReference>
<keyword evidence="6 16" id="KW-0256">Endoplasmic reticulum</keyword>
<dbReference type="InterPro" id="IPR029039">
    <property type="entry name" value="Flavoprotein-like_sf"/>
</dbReference>
<keyword evidence="9" id="KW-0752">Steroid biosynthesis</keyword>
<evidence type="ECO:0000256" key="10">
    <source>
        <dbReference type="ARBA" id="ARBA00022989"/>
    </source>
</evidence>
<comment type="similarity">
    <text evidence="16">In the C-terminal section; belongs to the flavoprotein pyridine nucleotide cytochrome reductase family.</text>
</comment>
<evidence type="ECO:0000256" key="15">
    <source>
        <dbReference type="ARBA" id="ARBA00023221"/>
    </source>
</evidence>
<sequence>MNSTDLMILAVILLAVLIYVKLDTLKELFSSNDSDISVANGGSNDIVQLMRDNDKSYLVLFASQTGTAEDYAKRFAKELKSKFNLNVLCKDVENTDLENLHELPSDIVVSFFVSTYGEGDFPDGAVMFEQYLNSAQLPDLKFTVFGLGNNTYEFFNMAAKKTLKMLLAAGATLIGELGEGDDGKGTTEEDYLSWKEAIFDSLHEHINLSETNNGFKSSFNFTYLDSIDDNAYLGELTEDYLPHHEVKNVANIKHPLITKITASKELFKSVGRNCIHTEFDISGSSIKYETGDHVAVWPFNANEKVEQFMSTFGLDPKKIFNMTPSDSTMKAPFPCPTTIETAVRYYLEITGPVSRETLSVLSEFAPNNIKQYVINLSKDKEGFAKEITAKKFNLADALLFLSQGEPWSQVPWECLVETLPIITPRYYSISSSSNADPTKIHVTSIVENSPNDLTGSPTLGVTTNLLRNVSLHMNSPESTKILPVQYDIMGPRNLYGGNSLPIHVRHSAFKLPTDISVPVILIGPGTGVAPFRGFVRDRVHSVTSGENANMGKIMLFYGCRDENDYLYEEEWPQYSTQLDGKFEMIVAFSRISDKKCYVQHKLKERQNDVLALLNQGANVYVCGDAARMAKDVQHAICEMIAQDKGVSIEDASEIVKAMKVNGKYQEDVW</sequence>
<dbReference type="PROSITE" id="PS51384">
    <property type="entry name" value="FAD_FR"/>
    <property type="match status" value="1"/>
</dbReference>
<dbReference type="InterPro" id="IPR023208">
    <property type="entry name" value="P450R"/>
</dbReference>
<dbReference type="Pfam" id="PF00175">
    <property type="entry name" value="NAD_binding_1"/>
    <property type="match status" value="1"/>
</dbReference>
<evidence type="ECO:0000256" key="14">
    <source>
        <dbReference type="ARBA" id="ARBA00023166"/>
    </source>
</evidence>
<evidence type="ECO:0000256" key="6">
    <source>
        <dbReference type="ARBA" id="ARBA00022824"/>
    </source>
</evidence>
<keyword evidence="14" id="KW-1207">Sterol metabolism</keyword>
<keyword evidence="11 16" id="KW-0560">Oxidoreductase</keyword>
<dbReference type="FunFam" id="3.40.50.80:FF:000018">
    <property type="entry name" value="NADPH--cytochrome P450 reductase"/>
    <property type="match status" value="1"/>
</dbReference>
<dbReference type="GO" id="GO:0010181">
    <property type="term" value="F:FMN binding"/>
    <property type="evidence" value="ECO:0007669"/>
    <property type="project" value="InterPro"/>
</dbReference>
<comment type="catalytic activity">
    <reaction evidence="16">
        <text>2 oxidized [cytochrome P450] + NADPH = 2 reduced [cytochrome P450] + NADP(+) + H(+)</text>
        <dbReference type="Rhea" id="RHEA:24040"/>
        <dbReference type="Rhea" id="RHEA-COMP:14627"/>
        <dbReference type="Rhea" id="RHEA-COMP:14628"/>
        <dbReference type="ChEBI" id="CHEBI:15378"/>
        <dbReference type="ChEBI" id="CHEBI:55376"/>
        <dbReference type="ChEBI" id="CHEBI:57783"/>
        <dbReference type="ChEBI" id="CHEBI:58349"/>
        <dbReference type="ChEBI" id="CHEBI:60344"/>
        <dbReference type="EC" id="1.6.2.4"/>
    </reaction>
</comment>
<comment type="cofactor">
    <cofactor evidence="1">
        <name>FMN</name>
        <dbReference type="ChEBI" id="CHEBI:58210"/>
    </cofactor>
</comment>
<dbReference type="SUPFAM" id="SSF63380">
    <property type="entry name" value="Riboflavin synthase domain-like"/>
    <property type="match status" value="1"/>
</dbReference>
<dbReference type="InterPro" id="IPR003097">
    <property type="entry name" value="CysJ-like_FAD-binding"/>
</dbReference>
<dbReference type="EMBL" id="JAWIZZ010000036">
    <property type="protein sequence ID" value="KAK5781395.1"/>
    <property type="molecule type" value="Genomic_DNA"/>
</dbReference>
<name>A0AAN8A9I8_9SACH</name>
<dbReference type="PANTHER" id="PTHR19384:SF17">
    <property type="entry name" value="NADPH--CYTOCHROME P450 REDUCTASE"/>
    <property type="match status" value="1"/>
</dbReference>
<dbReference type="Pfam" id="PF00667">
    <property type="entry name" value="FAD_binding_1"/>
    <property type="match status" value="1"/>
</dbReference>
<dbReference type="Gene3D" id="3.40.50.360">
    <property type="match status" value="1"/>
</dbReference>
<dbReference type="GO" id="GO:0016126">
    <property type="term" value="P:sterol biosynthetic process"/>
    <property type="evidence" value="ECO:0007669"/>
    <property type="project" value="UniProtKB-KW"/>
</dbReference>
<dbReference type="AlphaFoldDB" id="A0AAN8A9I8"/>
<dbReference type="Gene3D" id="2.40.30.10">
    <property type="entry name" value="Translation factors"/>
    <property type="match status" value="1"/>
</dbReference>
<evidence type="ECO:0000256" key="2">
    <source>
        <dbReference type="ARBA" id="ARBA00001974"/>
    </source>
</evidence>
<proteinExistence type="inferred from homology"/>
<protein>
    <recommendedName>
        <fullName evidence="16">NADPH--cytochrome P450 reductase</fullName>
        <ecNumber evidence="16">1.6.2.4</ecNumber>
    </recommendedName>
</protein>
<keyword evidence="9" id="KW-0444">Lipid biosynthesis</keyword>
<keyword evidence="5" id="KW-0812">Transmembrane</keyword>
<feature type="domain" description="Flavodoxin-like" evidence="17">
    <location>
        <begin position="57"/>
        <end position="199"/>
    </location>
</feature>
<dbReference type="PANTHER" id="PTHR19384">
    <property type="entry name" value="NITRIC OXIDE SYNTHASE-RELATED"/>
    <property type="match status" value="1"/>
</dbReference>
<dbReference type="Gene3D" id="1.20.990.10">
    <property type="entry name" value="NADPH-cytochrome p450 Reductase, Chain A, domain 3"/>
    <property type="match status" value="1"/>
</dbReference>